<keyword evidence="3" id="KW-1185">Reference proteome</keyword>
<evidence type="ECO:0000313" key="2">
    <source>
        <dbReference type="EMBL" id="MBD8488414.1"/>
    </source>
</evidence>
<dbReference type="Gene3D" id="3.60.20.30">
    <property type="entry name" value="(Glycosyl)asparaginase"/>
    <property type="match status" value="1"/>
</dbReference>
<sequence>MLRTKTGSLFVLLFVFLLSCSGTKEENEELEDQNVVVSQEQPIALVIHGGAGTIKRENMTPEREQAYREKLAEALNHGYAVLEKGGKSVDAVIAAIKVMEDSPLFNAGKGAVFTHDARNEMDAAIMDGKTRNAGAVAGITTVKNPITAAFEVMQNSPHVFMVGKGAEQFAEEQGLEIVDPSYFREEKRYEQLMKIIESEQQQLDHSSLREMEWEDPYFNDRKYGTVGAVAVDSEGNVAAATSTGGMTNKRYGRVGDVPVIGAGTYADNATCAVSATGHGEFFIRNVVGHEIASIMRYAGKSLDQAAKEVVMDQLVKMEGSGGVISIDKDANISMPFNSAGMYRGYIKEKGKANTFIYNDEDEGL</sequence>
<reference evidence="2 3" key="1">
    <citation type="submission" date="2020-09" db="EMBL/GenBank/DDBJ databases">
        <title>Echinicola sp. CAU 1574 isolated from sand of Sido Beach.</title>
        <authorList>
            <person name="Kim W."/>
        </authorList>
    </citation>
    <scope>NUCLEOTIDE SEQUENCE [LARGE SCALE GENOMIC DNA]</scope>
    <source>
        <strain evidence="2 3">CAU 1574</strain>
    </source>
</reference>
<dbReference type="InterPro" id="IPR029055">
    <property type="entry name" value="Ntn_hydrolases_N"/>
</dbReference>
<proteinExistence type="predicted"/>
<feature type="signal peptide" evidence="1">
    <location>
        <begin position="1"/>
        <end position="24"/>
    </location>
</feature>
<dbReference type="CDD" id="cd04701">
    <property type="entry name" value="Asparaginase_2"/>
    <property type="match status" value="1"/>
</dbReference>
<evidence type="ECO:0000313" key="3">
    <source>
        <dbReference type="Proteomes" id="UP000647133"/>
    </source>
</evidence>
<dbReference type="PANTHER" id="PTHR10188:SF6">
    <property type="entry name" value="N(4)-(BETA-N-ACETYLGLUCOSAMINYL)-L-ASPARAGINASE"/>
    <property type="match status" value="1"/>
</dbReference>
<protein>
    <submittedName>
        <fullName evidence="2">Isoaspartyl peptidase/L-asparaginase</fullName>
    </submittedName>
</protein>
<dbReference type="EMBL" id="JACYTQ010000002">
    <property type="protein sequence ID" value="MBD8488414.1"/>
    <property type="molecule type" value="Genomic_DNA"/>
</dbReference>
<dbReference type="PANTHER" id="PTHR10188">
    <property type="entry name" value="L-ASPARAGINASE"/>
    <property type="match status" value="1"/>
</dbReference>
<name>A0ABR9AHU6_9BACT</name>
<dbReference type="Proteomes" id="UP000647133">
    <property type="component" value="Unassembled WGS sequence"/>
</dbReference>
<keyword evidence="1" id="KW-0732">Signal</keyword>
<organism evidence="2 3">
    <name type="scientific">Echinicola arenosa</name>
    <dbReference type="NCBI Taxonomy" id="2774144"/>
    <lineage>
        <taxon>Bacteria</taxon>
        <taxon>Pseudomonadati</taxon>
        <taxon>Bacteroidota</taxon>
        <taxon>Cytophagia</taxon>
        <taxon>Cytophagales</taxon>
        <taxon>Cyclobacteriaceae</taxon>
        <taxon>Echinicola</taxon>
    </lineage>
</organism>
<comment type="caution">
    <text evidence="2">The sequence shown here is derived from an EMBL/GenBank/DDBJ whole genome shotgun (WGS) entry which is preliminary data.</text>
</comment>
<dbReference type="PROSITE" id="PS51257">
    <property type="entry name" value="PROKAR_LIPOPROTEIN"/>
    <property type="match status" value="1"/>
</dbReference>
<dbReference type="Pfam" id="PF01112">
    <property type="entry name" value="Asparaginase_2"/>
    <property type="match status" value="1"/>
</dbReference>
<gene>
    <name evidence="2" type="ORF">IFO69_06605</name>
</gene>
<dbReference type="InterPro" id="IPR000246">
    <property type="entry name" value="Peptidase_T2"/>
</dbReference>
<feature type="chain" id="PRO_5045087377" evidence="1">
    <location>
        <begin position="25"/>
        <end position="364"/>
    </location>
</feature>
<evidence type="ECO:0000256" key="1">
    <source>
        <dbReference type="SAM" id="SignalP"/>
    </source>
</evidence>
<accession>A0ABR9AHU6</accession>
<dbReference type="RefSeq" id="WP_192009281.1">
    <property type="nucleotide sequence ID" value="NZ_JACYTQ010000002.1"/>
</dbReference>
<dbReference type="SUPFAM" id="SSF56235">
    <property type="entry name" value="N-terminal nucleophile aminohydrolases (Ntn hydrolases)"/>
    <property type="match status" value="1"/>
</dbReference>